<dbReference type="Proteomes" id="UP001303046">
    <property type="component" value="Unassembled WGS sequence"/>
</dbReference>
<evidence type="ECO:0000256" key="1">
    <source>
        <dbReference type="SAM" id="Phobius"/>
    </source>
</evidence>
<comment type="caution">
    <text evidence="2">The sequence shown here is derived from an EMBL/GenBank/DDBJ whole genome shotgun (WGS) entry which is preliminary data.</text>
</comment>
<keyword evidence="3" id="KW-1185">Reference proteome</keyword>
<keyword evidence="1" id="KW-0812">Transmembrane</keyword>
<evidence type="ECO:0000313" key="3">
    <source>
        <dbReference type="Proteomes" id="UP001303046"/>
    </source>
</evidence>
<name>A0ABR1CMU6_NECAM</name>
<feature type="transmembrane region" description="Helical" evidence="1">
    <location>
        <begin position="41"/>
        <end position="61"/>
    </location>
</feature>
<keyword evidence="1" id="KW-0472">Membrane</keyword>
<protein>
    <submittedName>
        <fullName evidence="2">Uncharacterized protein</fullName>
    </submittedName>
</protein>
<dbReference type="EMBL" id="JAVFWL010000003">
    <property type="protein sequence ID" value="KAK6739684.1"/>
    <property type="molecule type" value="Genomic_DNA"/>
</dbReference>
<accession>A0ABR1CMU6</accession>
<gene>
    <name evidence="2" type="primary">Necator_chrIII.g9044</name>
    <name evidence="2" type="ORF">RB195_008279</name>
</gene>
<keyword evidence="1" id="KW-1133">Transmembrane helix</keyword>
<organism evidence="2 3">
    <name type="scientific">Necator americanus</name>
    <name type="common">Human hookworm</name>
    <dbReference type="NCBI Taxonomy" id="51031"/>
    <lineage>
        <taxon>Eukaryota</taxon>
        <taxon>Metazoa</taxon>
        <taxon>Ecdysozoa</taxon>
        <taxon>Nematoda</taxon>
        <taxon>Chromadorea</taxon>
        <taxon>Rhabditida</taxon>
        <taxon>Rhabditina</taxon>
        <taxon>Rhabditomorpha</taxon>
        <taxon>Strongyloidea</taxon>
        <taxon>Ancylostomatidae</taxon>
        <taxon>Bunostominae</taxon>
        <taxon>Necator</taxon>
    </lineage>
</organism>
<sequence length="134" mass="15908">MCFNDNRWTRAVSGWIPRDIKSTDPMDRPSDREEKPVGAKMYPSMFGLLCVMLFVSGFLQIQSLPSTYLCKGRKRGENCFVMVNLLRGPHQSPNWSISSWNRALNQQKAYQQLFQDFRRRKRSVKYVRWQQNRL</sequence>
<proteinExistence type="predicted"/>
<evidence type="ECO:0000313" key="2">
    <source>
        <dbReference type="EMBL" id="KAK6739684.1"/>
    </source>
</evidence>
<reference evidence="2 3" key="1">
    <citation type="submission" date="2023-08" db="EMBL/GenBank/DDBJ databases">
        <title>A Necator americanus chromosomal reference genome.</title>
        <authorList>
            <person name="Ilik V."/>
            <person name="Petrzelkova K.J."/>
            <person name="Pardy F."/>
            <person name="Fuh T."/>
            <person name="Niatou-Singa F.S."/>
            <person name="Gouil Q."/>
            <person name="Baker L."/>
            <person name="Ritchie M.E."/>
            <person name="Jex A.R."/>
            <person name="Gazzola D."/>
            <person name="Li H."/>
            <person name="Toshio Fujiwara R."/>
            <person name="Zhan B."/>
            <person name="Aroian R.V."/>
            <person name="Pafco B."/>
            <person name="Schwarz E.M."/>
        </authorList>
    </citation>
    <scope>NUCLEOTIDE SEQUENCE [LARGE SCALE GENOMIC DNA]</scope>
    <source>
        <strain evidence="2 3">Aroian</strain>
        <tissue evidence="2">Whole animal</tissue>
    </source>
</reference>